<evidence type="ECO:0000313" key="3">
    <source>
        <dbReference type="Proteomes" id="UP001501598"/>
    </source>
</evidence>
<evidence type="ECO:0000313" key="2">
    <source>
        <dbReference type="EMBL" id="GAA4539684.1"/>
    </source>
</evidence>
<accession>A0ABP8RJJ4</accession>
<dbReference type="EMBL" id="BAABGT010000016">
    <property type="protein sequence ID" value="GAA4539684.1"/>
    <property type="molecule type" value="Genomic_DNA"/>
</dbReference>
<keyword evidence="1" id="KW-0732">Signal</keyword>
<keyword evidence="3" id="KW-1185">Reference proteome</keyword>
<sequence length="266" mass="27182">MNGRTLARTLGTAAAVAALTAGLAACGGGSTATGGGSSGAPSVAPAANPTASTCENLLKIDAVPTPDGDPSAPPDPEAAKAWGNQVVPLLNSAIATAPADLKTTLTALQPVAQASATQGAQLPFDDPNLTANVAAYETWAYRNCGYQQVSVMGVDFEFEGMPATLEAGPTAIQMMNHSAANQAHVMLVMEAKDPSMTVEQFVATPQEQLMANFQPLPTAAIAPPGQQGGMLLDLKPGTYFFLCPVGEEYGVPPHFVQGMINKVTVT</sequence>
<evidence type="ECO:0000256" key="1">
    <source>
        <dbReference type="SAM" id="SignalP"/>
    </source>
</evidence>
<feature type="chain" id="PRO_5045668130" evidence="1">
    <location>
        <begin position="25"/>
        <end position="266"/>
    </location>
</feature>
<comment type="caution">
    <text evidence="2">The sequence shown here is derived from an EMBL/GenBank/DDBJ whole genome shotgun (WGS) entry which is preliminary data.</text>
</comment>
<organism evidence="2 3">
    <name type="scientific">Pseudonocardia xishanensis</name>
    <dbReference type="NCBI Taxonomy" id="630995"/>
    <lineage>
        <taxon>Bacteria</taxon>
        <taxon>Bacillati</taxon>
        <taxon>Actinomycetota</taxon>
        <taxon>Actinomycetes</taxon>
        <taxon>Pseudonocardiales</taxon>
        <taxon>Pseudonocardiaceae</taxon>
        <taxon>Pseudonocardia</taxon>
    </lineage>
</organism>
<dbReference type="PROSITE" id="PS51257">
    <property type="entry name" value="PROKAR_LIPOPROTEIN"/>
    <property type="match status" value="1"/>
</dbReference>
<dbReference type="RefSeq" id="WP_345413411.1">
    <property type="nucleotide sequence ID" value="NZ_BAABGT010000016.1"/>
</dbReference>
<proteinExistence type="predicted"/>
<dbReference type="Proteomes" id="UP001501598">
    <property type="component" value="Unassembled WGS sequence"/>
</dbReference>
<name>A0ABP8RJJ4_9PSEU</name>
<protein>
    <submittedName>
        <fullName evidence="2">Uncharacterized protein</fullName>
    </submittedName>
</protein>
<gene>
    <name evidence="2" type="ORF">GCM10023175_11360</name>
</gene>
<reference evidence="3" key="1">
    <citation type="journal article" date="2019" name="Int. J. Syst. Evol. Microbiol.">
        <title>The Global Catalogue of Microorganisms (GCM) 10K type strain sequencing project: providing services to taxonomists for standard genome sequencing and annotation.</title>
        <authorList>
            <consortium name="The Broad Institute Genomics Platform"/>
            <consortium name="The Broad Institute Genome Sequencing Center for Infectious Disease"/>
            <person name="Wu L."/>
            <person name="Ma J."/>
        </authorList>
    </citation>
    <scope>NUCLEOTIDE SEQUENCE [LARGE SCALE GENOMIC DNA]</scope>
    <source>
        <strain evidence="3">JCM 17906</strain>
    </source>
</reference>
<feature type="signal peptide" evidence="1">
    <location>
        <begin position="1"/>
        <end position="24"/>
    </location>
</feature>